<reference evidence="1 2" key="1">
    <citation type="journal article" date="2015" name="Appl. Environ. Microbiol.">
        <title>Two Phages, phiIPLA-RODI and phiIPLA-C1C, Lyse Mono- and Dual-Species Staphylococcal Biofilms.</title>
        <authorList>
            <person name="Gutierrez D."/>
            <person name="Vandenheuvel D."/>
            <person name="Martinez B."/>
            <person name="Rodriguez A."/>
            <person name="Lavigne R."/>
            <person name="Garcia P."/>
        </authorList>
    </citation>
    <scope>NUCLEOTIDE SEQUENCE [LARGE SCALE GENOMIC DNA]</scope>
</reference>
<organism evidence="1 2">
    <name type="scientific">Staphylococcus phage vB_SepM_ phiIPLA-C1C</name>
    <dbReference type="NCBI Taxonomy" id="1572704"/>
    <lineage>
        <taxon>Viruses</taxon>
        <taxon>Duplodnaviria</taxon>
        <taxon>Heunggongvirae</taxon>
        <taxon>Uroviricota</taxon>
        <taxon>Caudoviricetes</taxon>
        <taxon>Herelleviridae</taxon>
        <taxon>Twortvirinae</taxon>
        <taxon>Sepunavirus</taxon>
        <taxon>Sepunavirus IPLAC1C</taxon>
    </lineage>
</organism>
<dbReference type="RefSeq" id="YP_009214579.1">
    <property type="nucleotide sequence ID" value="NC_028962.1"/>
</dbReference>
<name>A0A0D3MVJ2_9CAUD</name>
<accession>A0A0D3MVJ2</accession>
<proteinExistence type="predicted"/>
<dbReference type="Proteomes" id="UP000032689">
    <property type="component" value="Segment"/>
</dbReference>
<keyword evidence="2" id="KW-1185">Reference proteome</keyword>
<evidence type="ECO:0000313" key="1">
    <source>
        <dbReference type="EMBL" id="AJA42299.1"/>
    </source>
</evidence>
<dbReference type="KEGG" id="vg:26640996"/>
<dbReference type="GeneID" id="26640996"/>
<protein>
    <submittedName>
        <fullName evidence="1">Uncharacterized protein</fullName>
    </submittedName>
</protein>
<evidence type="ECO:0000313" key="2">
    <source>
        <dbReference type="Proteomes" id="UP000032689"/>
    </source>
</evidence>
<dbReference type="EMBL" id="KP027447">
    <property type="protein sequence ID" value="AJA42299.1"/>
    <property type="molecule type" value="Genomic_DNA"/>
</dbReference>
<sequence length="97" mass="11312">MEKQFETEFGNYKLTVLGSEYIRILKVTPIDRTKPHTDIHGYGKKDMDVETYFKIGTSSPCVLALEEMEEHINTYNEAVEAVKYFRKELVKNGFEVE</sequence>